<accession>A0A2V2YNH4</accession>
<dbReference type="Proteomes" id="UP000246635">
    <property type="component" value="Unassembled WGS sequence"/>
</dbReference>
<dbReference type="Pfam" id="PF06089">
    <property type="entry name" value="Asparaginase_II"/>
    <property type="match status" value="1"/>
</dbReference>
<dbReference type="AlphaFoldDB" id="A0A2V2YNH4"/>
<gene>
    <name evidence="1" type="ORF">DFQ01_13337</name>
</gene>
<reference evidence="1 2" key="1">
    <citation type="submission" date="2018-05" db="EMBL/GenBank/DDBJ databases">
        <title>Genomic Encyclopedia of Type Strains, Phase III (KMG-III): the genomes of soil and plant-associated and newly described type strains.</title>
        <authorList>
            <person name="Whitman W."/>
        </authorList>
    </citation>
    <scope>NUCLEOTIDE SEQUENCE [LARGE SCALE GENOMIC DNA]</scope>
    <source>
        <strain evidence="1 2">CECT 5696</strain>
    </source>
</reference>
<evidence type="ECO:0000313" key="2">
    <source>
        <dbReference type="Proteomes" id="UP000246635"/>
    </source>
</evidence>
<proteinExistence type="predicted"/>
<protein>
    <submittedName>
        <fullName evidence="1">Asparaginase</fullName>
    </submittedName>
</protein>
<dbReference type="InterPro" id="IPR010349">
    <property type="entry name" value="Asparaginase_II"/>
</dbReference>
<dbReference type="PANTHER" id="PTHR42110">
    <property type="entry name" value="L-ASPARAGINASE, PUTATIVE (AFU_ORTHOLOGUE AFUA_3G11890)-RELATED"/>
    <property type="match status" value="1"/>
</dbReference>
<comment type="caution">
    <text evidence="1">The sequence shown here is derived from an EMBL/GenBank/DDBJ whole genome shotgun (WGS) entry which is preliminary data.</text>
</comment>
<keyword evidence="2" id="KW-1185">Reference proteome</keyword>
<dbReference type="PANTHER" id="PTHR42110:SF1">
    <property type="entry name" value="L-ASPARAGINASE, PUTATIVE (AFU_ORTHOLOGUE AFUA_3G11890)-RELATED"/>
    <property type="match status" value="1"/>
</dbReference>
<name>A0A2V2YNH4_9BACL</name>
<dbReference type="EMBL" id="QGTQ01000033">
    <property type="protein sequence ID" value="PWV94250.1"/>
    <property type="molecule type" value="Genomic_DNA"/>
</dbReference>
<sequence length="391" mass="42536">MKSLSSREPNIIVSKTGTLRTISELWRLVGFGGEGMLRMNTNAEQETGGIPLAVTIRGAETENVHHGHIAVVDAAGKLIAWAGDPAVPTFMRSTAKPVQALPILSAGVMDIYELPEDAIAMMTASHRGEPVHLQMLELMLHETGIKEEELVFDRGLPLDIEARDIYIRSGGKPRKLFHNCAGKHIGLLAACKLEEWPSATYAELDHPIQQSIRHWIAELTDLSASELTGGFDGCGLPVYAIPLRKLALLYARLASPPTNLNEDVQQMLDRITCAMNARPDLVEGTGRLASVLLRDRNCVAKSGAQGVFALGLRQERLGIIVKMSDGSELAWPVILPAVLQQLADNGLLPTSEADRLSQQIGEAFPSSMYNDSGRMIGRREAGVQLHFTKTS</sequence>
<organism evidence="1 2">
    <name type="scientific">Paenibacillus cellulosilyticus</name>
    <dbReference type="NCBI Taxonomy" id="375489"/>
    <lineage>
        <taxon>Bacteria</taxon>
        <taxon>Bacillati</taxon>
        <taxon>Bacillota</taxon>
        <taxon>Bacilli</taxon>
        <taxon>Bacillales</taxon>
        <taxon>Paenibacillaceae</taxon>
        <taxon>Paenibacillus</taxon>
    </lineage>
</organism>
<evidence type="ECO:0000313" key="1">
    <source>
        <dbReference type="EMBL" id="PWV94250.1"/>
    </source>
</evidence>